<evidence type="ECO:0000256" key="4">
    <source>
        <dbReference type="ARBA" id="ARBA00023163"/>
    </source>
</evidence>
<evidence type="ECO:0000313" key="6">
    <source>
        <dbReference type="EMBL" id="GAA1904456.1"/>
    </source>
</evidence>
<dbReference type="InterPro" id="IPR005561">
    <property type="entry name" value="ANTAR"/>
</dbReference>
<dbReference type="InterPro" id="IPR011006">
    <property type="entry name" value="CheY-like_superfamily"/>
</dbReference>
<dbReference type="Pfam" id="PF13185">
    <property type="entry name" value="GAF_2"/>
    <property type="match status" value="1"/>
</dbReference>
<protein>
    <submittedName>
        <fullName evidence="6">GAF and ANTAR domain-containing protein</fullName>
    </submittedName>
</protein>
<keyword evidence="1" id="KW-0808">Transferase</keyword>
<evidence type="ECO:0000256" key="3">
    <source>
        <dbReference type="ARBA" id="ARBA00023015"/>
    </source>
</evidence>
<dbReference type="PIRSF" id="PIRSF036625">
    <property type="entry name" value="GAF_ANTAR"/>
    <property type="match status" value="1"/>
</dbReference>
<keyword evidence="4" id="KW-0804">Transcription</keyword>
<keyword evidence="2" id="KW-0418">Kinase</keyword>
<dbReference type="Proteomes" id="UP001501612">
    <property type="component" value="Unassembled WGS sequence"/>
</dbReference>
<evidence type="ECO:0000256" key="1">
    <source>
        <dbReference type="ARBA" id="ARBA00022679"/>
    </source>
</evidence>
<dbReference type="InterPro" id="IPR012074">
    <property type="entry name" value="GAF_ANTAR"/>
</dbReference>
<keyword evidence="3" id="KW-0805">Transcription regulation</keyword>
<evidence type="ECO:0000259" key="5">
    <source>
        <dbReference type="PROSITE" id="PS50921"/>
    </source>
</evidence>
<dbReference type="EMBL" id="BAAAMY010000001">
    <property type="protein sequence ID" value="GAA1904456.1"/>
    <property type="molecule type" value="Genomic_DNA"/>
</dbReference>
<evidence type="ECO:0000313" key="7">
    <source>
        <dbReference type="Proteomes" id="UP001501612"/>
    </source>
</evidence>
<gene>
    <name evidence="6" type="ORF">GCM10009737_01440</name>
</gene>
<feature type="domain" description="ANTAR" evidence="5">
    <location>
        <begin position="170"/>
        <end position="231"/>
    </location>
</feature>
<dbReference type="Pfam" id="PF03861">
    <property type="entry name" value="ANTAR"/>
    <property type="match status" value="1"/>
</dbReference>
<dbReference type="SMART" id="SM01012">
    <property type="entry name" value="ANTAR"/>
    <property type="match status" value="1"/>
</dbReference>
<dbReference type="RefSeq" id="WP_344002275.1">
    <property type="nucleotide sequence ID" value="NZ_BAAAMY010000001.1"/>
</dbReference>
<dbReference type="InterPro" id="IPR029016">
    <property type="entry name" value="GAF-like_dom_sf"/>
</dbReference>
<keyword evidence="7" id="KW-1185">Reference proteome</keyword>
<dbReference type="InterPro" id="IPR036388">
    <property type="entry name" value="WH-like_DNA-bd_sf"/>
</dbReference>
<dbReference type="SUPFAM" id="SSF52172">
    <property type="entry name" value="CheY-like"/>
    <property type="match status" value="1"/>
</dbReference>
<dbReference type="SUPFAM" id="SSF55781">
    <property type="entry name" value="GAF domain-like"/>
    <property type="match status" value="1"/>
</dbReference>
<organism evidence="6 7">
    <name type="scientific">Nocardioides lentus</name>
    <dbReference type="NCBI Taxonomy" id="338077"/>
    <lineage>
        <taxon>Bacteria</taxon>
        <taxon>Bacillati</taxon>
        <taxon>Actinomycetota</taxon>
        <taxon>Actinomycetes</taxon>
        <taxon>Propionibacteriales</taxon>
        <taxon>Nocardioidaceae</taxon>
        <taxon>Nocardioides</taxon>
    </lineage>
</organism>
<accession>A0ABP5A5M3</accession>
<dbReference type="Gene3D" id="3.30.450.40">
    <property type="match status" value="1"/>
</dbReference>
<dbReference type="PROSITE" id="PS50921">
    <property type="entry name" value="ANTAR"/>
    <property type="match status" value="1"/>
</dbReference>
<dbReference type="Gene3D" id="1.10.10.10">
    <property type="entry name" value="Winged helix-like DNA-binding domain superfamily/Winged helix DNA-binding domain"/>
    <property type="match status" value="1"/>
</dbReference>
<evidence type="ECO:0000256" key="2">
    <source>
        <dbReference type="ARBA" id="ARBA00022777"/>
    </source>
</evidence>
<sequence length="237" mass="24330">MISVRRVTRILVEVAALRGGAFDLVPFLAVVAGHAADASGAAVVGLALTDRDGTLRPLAASGGTAAPGRVDGVLALLAERGPHSDCAEGGRPVVRGDLGGPGGHWAAFAAGARGLGLTRVHALPLRVGEETIGALVLLAGPGAPYAVAEVDTVRALAELTTVTVLRERRLALAEETARQLREALESRVVVEQAKGVLAERERITVDVAFARLRGTARSSNRRLVDVARDVIAGVAGS</sequence>
<name>A0ABP5A5M3_9ACTN</name>
<reference evidence="7" key="1">
    <citation type="journal article" date="2019" name="Int. J. Syst. Evol. Microbiol.">
        <title>The Global Catalogue of Microorganisms (GCM) 10K type strain sequencing project: providing services to taxonomists for standard genome sequencing and annotation.</title>
        <authorList>
            <consortium name="The Broad Institute Genomics Platform"/>
            <consortium name="The Broad Institute Genome Sequencing Center for Infectious Disease"/>
            <person name="Wu L."/>
            <person name="Ma J."/>
        </authorList>
    </citation>
    <scope>NUCLEOTIDE SEQUENCE [LARGE SCALE GENOMIC DNA]</scope>
    <source>
        <strain evidence="7">JCM 14046</strain>
    </source>
</reference>
<proteinExistence type="predicted"/>
<dbReference type="InterPro" id="IPR003018">
    <property type="entry name" value="GAF"/>
</dbReference>
<comment type="caution">
    <text evidence="6">The sequence shown here is derived from an EMBL/GenBank/DDBJ whole genome shotgun (WGS) entry which is preliminary data.</text>
</comment>